<sequence length="236" mass="25626">MEPNNQQAYDRGSTIFSPDGRLYQVEYAREAVERGGPTVGVTTEDSVVFASYGNARSSLVVPESIEKLRDIDGQLGIATAGHVADGRRLVEYGRRFAHQEQLRYDEQPGVETVSKALADFVQESTQVGGTRPFGAAVLVGGFVETPRLYGVDPSGTPTEWAATAIGKDSGDIRESLEAEYETGLDEHSGLKVAVRALASEDRELTSETLDVAVTRESGFEPFGSEKQETLLEETEF</sequence>
<feature type="domain" description="Proteasome alpha-type subunits" evidence="5">
    <location>
        <begin position="9"/>
        <end position="31"/>
    </location>
</feature>
<evidence type="ECO:0000313" key="7">
    <source>
        <dbReference type="Proteomes" id="UP001596414"/>
    </source>
</evidence>
<dbReference type="InterPro" id="IPR001353">
    <property type="entry name" value="Proteasome_sua/b"/>
</dbReference>
<comment type="caution">
    <text evidence="6">The sequence shown here is derived from an EMBL/GenBank/DDBJ whole genome shotgun (WGS) entry which is preliminary data.</text>
</comment>
<dbReference type="Gene3D" id="3.60.20.10">
    <property type="entry name" value="Glutamine Phosphoribosylpyrophosphate, subunit 1, domain 1"/>
    <property type="match status" value="1"/>
</dbReference>
<comment type="subcellular location">
    <subcellularLocation>
        <location evidence="3">Cytoplasm</location>
    </subcellularLocation>
</comment>
<comment type="subunit">
    <text evidence="3">The 20S proteasome core is composed of 14 alpha and 14 beta subunits that assemble into four stacked heptameric rings, resulting in a barrel-shaped structure. The two inner rings, each composed of seven catalytic beta subunits, are sandwiched by two outer rings, each composed of seven alpha subunits. The catalytic chamber with the active sites is on the inside of the barrel. Has a gated structure, the ends of the cylinder being occluded by the N-termini of the alpha-subunits. Is capped at one or both ends by the proteasome regulatory ATPase, PAN.</text>
</comment>
<dbReference type="Proteomes" id="UP001596414">
    <property type="component" value="Unassembled WGS sequence"/>
</dbReference>
<dbReference type="GO" id="GO:0019773">
    <property type="term" value="C:proteasome core complex, alpha-subunit complex"/>
    <property type="evidence" value="ECO:0007669"/>
    <property type="project" value="UniProtKB-UniRule"/>
</dbReference>
<dbReference type="InterPro" id="IPR029055">
    <property type="entry name" value="Ntn_hydrolases_N"/>
</dbReference>
<dbReference type="PROSITE" id="PS00388">
    <property type="entry name" value="PROTEASOME_ALPHA_1"/>
    <property type="match status" value="1"/>
</dbReference>
<dbReference type="InterPro" id="IPR023332">
    <property type="entry name" value="Proteasome_alpha-type"/>
</dbReference>
<keyword evidence="6" id="KW-0378">Hydrolase</keyword>
<dbReference type="InterPro" id="IPR050115">
    <property type="entry name" value="Proteasome_alpha"/>
</dbReference>
<evidence type="ECO:0000256" key="1">
    <source>
        <dbReference type="ARBA" id="ARBA00022942"/>
    </source>
</evidence>
<dbReference type="SUPFAM" id="SSF56235">
    <property type="entry name" value="N-terminal nucleophile aminohydrolases (Ntn hydrolases)"/>
    <property type="match status" value="1"/>
</dbReference>
<evidence type="ECO:0000259" key="5">
    <source>
        <dbReference type="PROSITE" id="PS00388"/>
    </source>
</evidence>
<dbReference type="Pfam" id="PF00227">
    <property type="entry name" value="Proteasome"/>
    <property type="match status" value="1"/>
</dbReference>
<gene>
    <name evidence="6" type="ORF">ACFQJ7_06300</name>
</gene>
<feature type="region of interest" description="Disordered" evidence="4">
    <location>
        <begin position="215"/>
        <end position="236"/>
    </location>
</feature>
<name>A0ABD5X395_9EURY</name>
<evidence type="ECO:0000256" key="2">
    <source>
        <dbReference type="PROSITE-ProRule" id="PRU00808"/>
    </source>
</evidence>
<keyword evidence="1 2" id="KW-0647">Proteasome</keyword>
<dbReference type="GO" id="GO:0004175">
    <property type="term" value="F:endopeptidase activity"/>
    <property type="evidence" value="ECO:0007669"/>
    <property type="project" value="UniProtKB-ARBA"/>
</dbReference>
<accession>A0ABD5X395</accession>
<dbReference type="NCBIfam" id="NF003075">
    <property type="entry name" value="PRK03996.1"/>
    <property type="match status" value="1"/>
</dbReference>
<evidence type="ECO:0000313" key="6">
    <source>
        <dbReference type="EMBL" id="MFC7125648.1"/>
    </source>
</evidence>
<dbReference type="PROSITE" id="PS51475">
    <property type="entry name" value="PROTEASOME_ALPHA_2"/>
    <property type="match status" value="1"/>
</dbReference>
<reference evidence="6 7" key="1">
    <citation type="journal article" date="2014" name="Int. J. Syst. Evol. Microbiol.">
        <title>Complete genome sequence of Corynebacterium casei LMG S-19264T (=DSM 44701T), isolated from a smear-ripened cheese.</title>
        <authorList>
            <consortium name="US DOE Joint Genome Institute (JGI-PGF)"/>
            <person name="Walter F."/>
            <person name="Albersmeier A."/>
            <person name="Kalinowski J."/>
            <person name="Ruckert C."/>
        </authorList>
    </citation>
    <scope>NUCLEOTIDE SEQUENCE [LARGE SCALE GENOMIC DNA]</scope>
    <source>
        <strain evidence="6 7">CGMCC 4.7215</strain>
    </source>
</reference>
<dbReference type="SMART" id="SM00948">
    <property type="entry name" value="Proteasome_A_N"/>
    <property type="match status" value="1"/>
</dbReference>
<dbReference type="InterPro" id="IPR000426">
    <property type="entry name" value="Proteasome_asu_N"/>
</dbReference>
<evidence type="ECO:0000256" key="3">
    <source>
        <dbReference type="RuleBase" id="RU000552"/>
    </source>
</evidence>
<comment type="similarity">
    <text evidence="2 3">Belongs to the peptidase T1A family.</text>
</comment>
<protein>
    <recommendedName>
        <fullName evidence="3">Proteasome subunit alpha</fullName>
    </recommendedName>
</protein>
<dbReference type="RefSeq" id="WP_267636965.1">
    <property type="nucleotide sequence ID" value="NZ_JAODIY010000008.1"/>
</dbReference>
<organism evidence="6 7">
    <name type="scientific">Halovenus rubra</name>
    <dbReference type="NCBI Taxonomy" id="869890"/>
    <lineage>
        <taxon>Archaea</taxon>
        <taxon>Methanobacteriati</taxon>
        <taxon>Methanobacteriota</taxon>
        <taxon>Stenosarchaea group</taxon>
        <taxon>Halobacteria</taxon>
        <taxon>Halobacteriales</taxon>
        <taxon>Haloarculaceae</taxon>
        <taxon>Halovenus</taxon>
    </lineage>
</organism>
<proteinExistence type="inferred from homology"/>
<dbReference type="EMBL" id="JBHSZQ010000008">
    <property type="protein sequence ID" value="MFC7125648.1"/>
    <property type="molecule type" value="Genomic_DNA"/>
</dbReference>
<evidence type="ECO:0000256" key="4">
    <source>
        <dbReference type="SAM" id="MobiDB-lite"/>
    </source>
</evidence>
<dbReference type="AlphaFoldDB" id="A0ABD5X395"/>
<comment type="function">
    <text evidence="3">Component of the proteasome core, a large protease complex with broad specificity involved in protein degradation.</text>
</comment>
<dbReference type="Pfam" id="PF10584">
    <property type="entry name" value="Proteasome_A_N"/>
    <property type="match status" value="1"/>
</dbReference>
<dbReference type="GO" id="GO:0005737">
    <property type="term" value="C:cytoplasm"/>
    <property type="evidence" value="ECO:0007669"/>
    <property type="project" value="UniProtKB-SubCell"/>
</dbReference>
<dbReference type="PANTHER" id="PTHR11599">
    <property type="entry name" value="PROTEASOME SUBUNIT ALPHA/BETA"/>
    <property type="match status" value="1"/>
</dbReference>